<name>A0A4Q5KSK1_9GAMM</name>
<evidence type="ECO:0000256" key="1">
    <source>
        <dbReference type="ARBA" id="ARBA00006450"/>
    </source>
</evidence>
<reference evidence="5 6" key="1">
    <citation type="submission" date="2019-02" db="EMBL/GenBank/DDBJ databases">
        <title>Genome sequences of Aliivibrio finisterrensis strains from farmed Atlantic salmon.</title>
        <authorList>
            <person name="Bowman J.P."/>
        </authorList>
    </citation>
    <scope>NUCLEOTIDE SEQUENCE [LARGE SCALE GENOMIC DNA]</scope>
    <source>
        <strain evidence="4 6">A21</strain>
        <strain evidence="3 5">A46</strain>
    </source>
</reference>
<evidence type="ECO:0000313" key="5">
    <source>
        <dbReference type="Proteomes" id="UP000294063"/>
    </source>
</evidence>
<dbReference type="Proteomes" id="UP000294063">
    <property type="component" value="Unassembled WGS sequence"/>
</dbReference>
<dbReference type="PIRSF" id="PIRSF006169">
    <property type="entry name" value="UCP006169"/>
    <property type="match status" value="1"/>
</dbReference>
<dbReference type="Pfam" id="PF06794">
    <property type="entry name" value="UPF0270"/>
    <property type="match status" value="1"/>
</dbReference>
<evidence type="ECO:0000313" key="6">
    <source>
        <dbReference type="Proteomes" id="UP000294166"/>
    </source>
</evidence>
<dbReference type="AlphaFoldDB" id="A0A4Q5KSK1"/>
<dbReference type="InterPro" id="IPR010648">
    <property type="entry name" value="UPF0270"/>
</dbReference>
<keyword evidence="6" id="KW-1185">Reference proteome</keyword>
<organism evidence="3 5">
    <name type="scientific">Aliivibrio finisterrensis</name>
    <dbReference type="NCBI Taxonomy" id="511998"/>
    <lineage>
        <taxon>Bacteria</taxon>
        <taxon>Pseudomonadati</taxon>
        <taxon>Pseudomonadota</taxon>
        <taxon>Gammaproteobacteria</taxon>
        <taxon>Vibrionales</taxon>
        <taxon>Vibrionaceae</taxon>
        <taxon>Aliivibrio</taxon>
    </lineage>
</organism>
<dbReference type="NCBIfam" id="NF003438">
    <property type="entry name" value="PRK04966.1"/>
    <property type="match status" value="1"/>
</dbReference>
<protein>
    <recommendedName>
        <fullName evidence="2">UPF0270 protein ERW53_17685</fullName>
    </recommendedName>
</protein>
<dbReference type="SUPFAM" id="SSF118001">
    <property type="entry name" value="YehU-like"/>
    <property type="match status" value="1"/>
</dbReference>
<dbReference type="Gene3D" id="1.10.10.610">
    <property type="entry name" value="YehU-like"/>
    <property type="match status" value="1"/>
</dbReference>
<dbReference type="EMBL" id="SEZK01000035">
    <property type="protein sequence ID" value="RYU49234.1"/>
    <property type="molecule type" value="Genomic_DNA"/>
</dbReference>
<evidence type="ECO:0000313" key="4">
    <source>
        <dbReference type="EMBL" id="RYU61779.1"/>
    </source>
</evidence>
<gene>
    <name evidence="4" type="ORF">ERW53_17685</name>
    <name evidence="3" type="ORF">ERW57_15915</name>
</gene>
<dbReference type="InterPro" id="IPR036685">
    <property type="entry name" value="YehU-like_sf"/>
</dbReference>
<comment type="similarity">
    <text evidence="1 2">Belongs to the UPF0270 family.</text>
</comment>
<evidence type="ECO:0000313" key="3">
    <source>
        <dbReference type="EMBL" id="RYU49234.1"/>
    </source>
</evidence>
<sequence length="86" mass="9931">MDEISSMIIPWQDIAPDTLENLISEFVLREGTDYGEIEISHQEKVDQIKVLLKNGEAMVVFSELHETVDIQTKARFNPNLTNHEFE</sequence>
<dbReference type="HAMAP" id="MF_00690">
    <property type="entry name" value="UPF0270"/>
    <property type="match status" value="1"/>
</dbReference>
<accession>A0A4Q5KSK1</accession>
<proteinExistence type="inferred from homology"/>
<dbReference type="Proteomes" id="UP000294166">
    <property type="component" value="Unassembled WGS sequence"/>
</dbReference>
<comment type="caution">
    <text evidence="3">The sequence shown here is derived from an EMBL/GenBank/DDBJ whole genome shotgun (WGS) entry which is preliminary data.</text>
</comment>
<dbReference type="EMBL" id="SEZN01000041">
    <property type="protein sequence ID" value="RYU61779.1"/>
    <property type="molecule type" value="Genomic_DNA"/>
</dbReference>
<evidence type="ECO:0000256" key="2">
    <source>
        <dbReference type="HAMAP-Rule" id="MF_00690"/>
    </source>
</evidence>